<feature type="region of interest" description="Disordered" evidence="1">
    <location>
        <begin position="35"/>
        <end position="61"/>
    </location>
</feature>
<accession>A0ABP3ARU2</accession>
<organism evidence="2 3">
    <name type="scientific">Mycobacterium ulcerans str. Harvey</name>
    <dbReference type="NCBI Taxonomy" id="1299332"/>
    <lineage>
        <taxon>Bacteria</taxon>
        <taxon>Bacillati</taxon>
        <taxon>Actinomycetota</taxon>
        <taxon>Actinomycetes</taxon>
        <taxon>Mycobacteriales</taxon>
        <taxon>Mycobacteriaceae</taxon>
        <taxon>Mycobacterium</taxon>
        <taxon>Mycobacterium ulcerans group</taxon>
    </lineage>
</organism>
<name>A0ABP3ARU2_MYCUL</name>
<keyword evidence="3" id="KW-1185">Reference proteome</keyword>
<evidence type="ECO:0000256" key="1">
    <source>
        <dbReference type="SAM" id="MobiDB-lite"/>
    </source>
</evidence>
<sequence length="61" mass="6616">MLTMAGPGPIVADLEAENDDLDALVAPLAPQRWSELTRHRGGPSHTRSRTCCGPIAWHSPR</sequence>
<evidence type="ECO:0000313" key="3">
    <source>
        <dbReference type="Proteomes" id="UP000020681"/>
    </source>
</evidence>
<dbReference type="EMBL" id="JAOL01000062">
    <property type="protein sequence ID" value="EUA93366.1"/>
    <property type="molecule type" value="Genomic_DNA"/>
</dbReference>
<proteinExistence type="predicted"/>
<dbReference type="Proteomes" id="UP000020681">
    <property type="component" value="Unassembled WGS sequence"/>
</dbReference>
<gene>
    <name evidence="2" type="ORF">I551_0123</name>
</gene>
<feature type="compositionally biased region" description="Basic residues" evidence="1">
    <location>
        <begin position="39"/>
        <end position="48"/>
    </location>
</feature>
<reference evidence="2 3" key="1">
    <citation type="submission" date="2014-01" db="EMBL/GenBank/DDBJ databases">
        <authorList>
            <person name="Dobos K."/>
            <person name="Lenaerts A."/>
            <person name="Ordway D."/>
            <person name="DeGroote M.A."/>
            <person name="Parker T."/>
            <person name="Sizemore C."/>
            <person name="Tallon L.J."/>
            <person name="Sadzewicz L.K."/>
            <person name="Sengamalay N."/>
            <person name="Fraser C.M."/>
            <person name="Hine E."/>
            <person name="Shefchek K.A."/>
            <person name="Das S.P."/>
            <person name="Tettelin H."/>
        </authorList>
    </citation>
    <scope>NUCLEOTIDE SEQUENCE [LARGE SCALE GENOMIC DNA]</scope>
    <source>
        <strain evidence="2 3">Harvey</strain>
    </source>
</reference>
<protein>
    <submittedName>
        <fullName evidence="2">Uncharacterized protein</fullName>
    </submittedName>
</protein>
<evidence type="ECO:0000313" key="2">
    <source>
        <dbReference type="EMBL" id="EUA93366.1"/>
    </source>
</evidence>
<comment type="caution">
    <text evidence="2">The sequence shown here is derived from an EMBL/GenBank/DDBJ whole genome shotgun (WGS) entry which is preliminary data.</text>
</comment>